<dbReference type="SUPFAM" id="SSF53474">
    <property type="entry name" value="alpha/beta-Hydrolases"/>
    <property type="match status" value="1"/>
</dbReference>
<keyword evidence="1" id="KW-0378">Hydrolase</keyword>
<reference evidence="1 2" key="1">
    <citation type="submission" date="2023-08" db="EMBL/GenBank/DDBJ databases">
        <authorList>
            <person name="Park J.-S."/>
        </authorList>
    </citation>
    <scope>NUCLEOTIDE SEQUENCE [LARGE SCALE GENOMIC DNA]</scope>
    <source>
        <strain evidence="1 2">2205SS18-9</strain>
    </source>
</reference>
<dbReference type="Gene3D" id="3.40.50.1820">
    <property type="entry name" value="alpha/beta hydrolase"/>
    <property type="match status" value="1"/>
</dbReference>
<protein>
    <submittedName>
        <fullName evidence="1">Alpha/beta hydrolase</fullName>
    </submittedName>
</protein>
<dbReference type="Proteomes" id="UP001231941">
    <property type="component" value="Unassembled WGS sequence"/>
</dbReference>
<dbReference type="GO" id="GO:0016787">
    <property type="term" value="F:hydrolase activity"/>
    <property type="evidence" value="ECO:0007669"/>
    <property type="project" value="UniProtKB-KW"/>
</dbReference>
<evidence type="ECO:0000313" key="1">
    <source>
        <dbReference type="EMBL" id="MDP5277091.1"/>
    </source>
</evidence>
<sequence>MHFQAERLGKSLFLIASETIDRLPQAQVHFNKLHTDQTMYKSMLDKLQKLPHSSLIIHGKYDPVLCEHQHDFVMKNVNNAQIITYDKSAHFPRIAEPDGYAEEVIQYIQGK</sequence>
<gene>
    <name evidence="1" type="ORF">Q5Y73_23625</name>
</gene>
<accession>A0ABT9J643</accession>
<keyword evidence="2" id="KW-1185">Reference proteome</keyword>
<evidence type="ECO:0000313" key="2">
    <source>
        <dbReference type="Proteomes" id="UP001231941"/>
    </source>
</evidence>
<name>A0ABT9J643_9BACL</name>
<organism evidence="1 2">
    <name type="scientific">Chengkuizengella axinellae</name>
    <dbReference type="NCBI Taxonomy" id="3064388"/>
    <lineage>
        <taxon>Bacteria</taxon>
        <taxon>Bacillati</taxon>
        <taxon>Bacillota</taxon>
        <taxon>Bacilli</taxon>
        <taxon>Bacillales</taxon>
        <taxon>Paenibacillaceae</taxon>
        <taxon>Chengkuizengella</taxon>
    </lineage>
</organism>
<proteinExistence type="predicted"/>
<dbReference type="EMBL" id="JAVAMP010000024">
    <property type="protein sequence ID" value="MDP5277091.1"/>
    <property type="molecule type" value="Genomic_DNA"/>
</dbReference>
<comment type="caution">
    <text evidence="1">The sequence shown here is derived from an EMBL/GenBank/DDBJ whole genome shotgun (WGS) entry which is preliminary data.</text>
</comment>
<dbReference type="InterPro" id="IPR029058">
    <property type="entry name" value="AB_hydrolase_fold"/>
</dbReference>